<dbReference type="Proteomes" id="UP000288507">
    <property type="component" value="Unassembled WGS sequence"/>
</dbReference>
<accession>A0A431EEG1</accession>
<organism evidence="1 2">
    <name type="scientific">Campylobacter jejuni</name>
    <dbReference type="NCBI Taxonomy" id="197"/>
    <lineage>
        <taxon>Bacteria</taxon>
        <taxon>Pseudomonadati</taxon>
        <taxon>Campylobacterota</taxon>
        <taxon>Epsilonproteobacteria</taxon>
        <taxon>Campylobacterales</taxon>
        <taxon>Campylobacteraceae</taxon>
        <taxon>Campylobacter</taxon>
    </lineage>
</organism>
<dbReference type="RefSeq" id="WP_126232197.1">
    <property type="nucleotide sequence ID" value="NZ_PRBV01000005.1"/>
</dbReference>
<evidence type="ECO:0000313" key="1">
    <source>
        <dbReference type="EMBL" id="RTJ79633.1"/>
    </source>
</evidence>
<proteinExistence type="predicted"/>
<evidence type="ECO:0000313" key="2">
    <source>
        <dbReference type="Proteomes" id="UP000288507"/>
    </source>
</evidence>
<protein>
    <submittedName>
        <fullName evidence="1">Uncharacterized protein</fullName>
    </submittedName>
</protein>
<reference evidence="1 2" key="1">
    <citation type="journal article" date="2019" name="Appl. Environ. Microbiol.">
        <title>Population genetics and characterization of Campylobacter jejuni isolates in western jackdaws and game birds in Finland.</title>
        <authorList>
            <person name="Kovanen S."/>
            <person name="Rossi M."/>
            <person name="Pohja-Mykra M."/>
            <person name="Nieminen T."/>
            <person name="Raunio-Saarnisto M."/>
            <person name="Sauvala M."/>
            <person name="Fredriksson-Ahomaa M."/>
            <person name="Hanninen M.L."/>
            <person name="Kivisto R."/>
        </authorList>
    </citation>
    <scope>NUCLEOTIDE SEQUENCE [LARGE SCALE GENOMIC DNA]</scope>
    <source>
        <strain evidence="1 2">CB313</strain>
    </source>
</reference>
<dbReference type="EMBL" id="PRBV01000005">
    <property type="protein sequence ID" value="RTJ79633.1"/>
    <property type="molecule type" value="Genomic_DNA"/>
</dbReference>
<sequence length="96" mass="11503">MYYPYRFTRGNVRLIHNGVVEKQFGIVNKFLINDLYSGYVLVNSSEQYEFHCSVELPDFIKVPYLNLITRLHKEGRVKEMKEKKNKDKLNKLFQDN</sequence>
<name>A0A431EEG1_CAMJU</name>
<dbReference type="AlphaFoldDB" id="A0A431EEG1"/>
<gene>
    <name evidence="1" type="ORF">C3H57_04480</name>
</gene>
<comment type="caution">
    <text evidence="1">The sequence shown here is derived from an EMBL/GenBank/DDBJ whole genome shotgun (WGS) entry which is preliminary data.</text>
</comment>